<keyword evidence="3" id="KW-1185">Reference proteome</keyword>
<feature type="transmembrane region" description="Helical" evidence="1">
    <location>
        <begin position="53"/>
        <end position="77"/>
    </location>
</feature>
<organism evidence="2 3">
    <name type="scientific">Haladaptatus pallidirubidus</name>
    <dbReference type="NCBI Taxonomy" id="1008152"/>
    <lineage>
        <taxon>Archaea</taxon>
        <taxon>Methanobacteriati</taxon>
        <taxon>Methanobacteriota</taxon>
        <taxon>Stenosarchaea group</taxon>
        <taxon>Halobacteria</taxon>
        <taxon>Halobacteriales</taxon>
        <taxon>Haladaptataceae</taxon>
        <taxon>Haladaptatus</taxon>
    </lineage>
</organism>
<dbReference type="Pfam" id="PF24364">
    <property type="entry name" value="DUF7520"/>
    <property type="match status" value="1"/>
</dbReference>
<dbReference type="RefSeq" id="WP_227774573.1">
    <property type="nucleotide sequence ID" value="NZ_BAABKX010000001.1"/>
</dbReference>
<dbReference type="GeneID" id="68614696"/>
<keyword evidence="1" id="KW-0472">Membrane</keyword>
<dbReference type="AlphaFoldDB" id="A0AAV3UAS5"/>
<sequence>MPSRFHGRWLVVGLYVLIVSFAGFVGVLLGLYGPEDLRPVELFGLIELQPTPIGLAIFGMATIGLFLGVLLFLVMFVSERYDDADPKG</sequence>
<accession>A0AAV3UAS5</accession>
<protein>
    <recommendedName>
        <fullName evidence="4">Cox cluster protein</fullName>
    </recommendedName>
</protein>
<feature type="transmembrane region" description="Helical" evidence="1">
    <location>
        <begin position="12"/>
        <end position="33"/>
    </location>
</feature>
<evidence type="ECO:0000256" key="1">
    <source>
        <dbReference type="SAM" id="Phobius"/>
    </source>
</evidence>
<dbReference type="EMBL" id="BAABKX010000001">
    <property type="protein sequence ID" value="GAA5039981.1"/>
    <property type="molecule type" value="Genomic_DNA"/>
</dbReference>
<comment type="caution">
    <text evidence="2">The sequence shown here is derived from an EMBL/GenBank/DDBJ whole genome shotgun (WGS) entry which is preliminary data.</text>
</comment>
<evidence type="ECO:0000313" key="2">
    <source>
        <dbReference type="EMBL" id="GAA5039981.1"/>
    </source>
</evidence>
<dbReference type="Proteomes" id="UP001501729">
    <property type="component" value="Unassembled WGS sequence"/>
</dbReference>
<keyword evidence="1" id="KW-0812">Transmembrane</keyword>
<keyword evidence="1" id="KW-1133">Transmembrane helix</keyword>
<evidence type="ECO:0008006" key="4">
    <source>
        <dbReference type="Google" id="ProtNLM"/>
    </source>
</evidence>
<proteinExistence type="predicted"/>
<reference evidence="2 3" key="1">
    <citation type="journal article" date="2019" name="Int. J. Syst. Evol. Microbiol.">
        <title>The Global Catalogue of Microorganisms (GCM) 10K type strain sequencing project: providing services to taxonomists for standard genome sequencing and annotation.</title>
        <authorList>
            <consortium name="The Broad Institute Genomics Platform"/>
            <consortium name="The Broad Institute Genome Sequencing Center for Infectious Disease"/>
            <person name="Wu L."/>
            <person name="Ma J."/>
        </authorList>
    </citation>
    <scope>NUCLEOTIDE SEQUENCE [LARGE SCALE GENOMIC DNA]</scope>
    <source>
        <strain evidence="2 3">JCM 17504</strain>
    </source>
</reference>
<name>A0AAV3UAS5_9EURY</name>
<dbReference type="InterPro" id="IPR055942">
    <property type="entry name" value="DUF7520"/>
</dbReference>
<gene>
    <name evidence="2" type="ORF">GCM10025751_00040</name>
</gene>
<evidence type="ECO:0000313" key="3">
    <source>
        <dbReference type="Proteomes" id="UP001501729"/>
    </source>
</evidence>